<reference evidence="1" key="1">
    <citation type="submission" date="2022-01" db="EMBL/GenBank/DDBJ databases">
        <authorList>
            <person name="King R."/>
        </authorList>
    </citation>
    <scope>NUCLEOTIDE SEQUENCE</scope>
</reference>
<evidence type="ECO:0000313" key="1">
    <source>
        <dbReference type="EMBL" id="CAH1100006.1"/>
    </source>
</evidence>
<protein>
    <submittedName>
        <fullName evidence="1">Uncharacterized protein</fullName>
    </submittedName>
</protein>
<accession>A0A9P0CEU2</accession>
<dbReference type="EMBL" id="OV651822">
    <property type="protein sequence ID" value="CAH1100006.1"/>
    <property type="molecule type" value="Genomic_DNA"/>
</dbReference>
<keyword evidence="2" id="KW-1185">Reference proteome</keyword>
<dbReference type="Proteomes" id="UP001153636">
    <property type="component" value="Chromosome 10"/>
</dbReference>
<dbReference type="AlphaFoldDB" id="A0A9P0CEU2"/>
<name>A0A9P0CEU2_9CUCU</name>
<dbReference type="OrthoDB" id="8123710at2759"/>
<gene>
    <name evidence="1" type="ORF">PSYICH_LOCUS1913</name>
</gene>
<sequence length="213" mass="24760">MAFAAARMILKDKRRKPSKEEYIPIRNRSKIPSHQGITGKEKALANLGRSVSRATFPSGHYKDVINSIKVQSFEEWCDSFEKNWKVQRSYMCPIHKKPKKSPWLKEYTDTSRKEICIISRMRANHCLTRSYLNTSRLKMIPNDLCDCGQSQDLQHICFSCSTNQHNIDNLHKSMKIPKNIYGSFSVFDLVFRLLNKENIKIISGFLIAFNIKL</sequence>
<evidence type="ECO:0000313" key="2">
    <source>
        <dbReference type="Proteomes" id="UP001153636"/>
    </source>
</evidence>
<organism evidence="1 2">
    <name type="scientific">Psylliodes chrysocephalus</name>
    <dbReference type="NCBI Taxonomy" id="3402493"/>
    <lineage>
        <taxon>Eukaryota</taxon>
        <taxon>Metazoa</taxon>
        <taxon>Ecdysozoa</taxon>
        <taxon>Arthropoda</taxon>
        <taxon>Hexapoda</taxon>
        <taxon>Insecta</taxon>
        <taxon>Pterygota</taxon>
        <taxon>Neoptera</taxon>
        <taxon>Endopterygota</taxon>
        <taxon>Coleoptera</taxon>
        <taxon>Polyphaga</taxon>
        <taxon>Cucujiformia</taxon>
        <taxon>Chrysomeloidea</taxon>
        <taxon>Chrysomelidae</taxon>
        <taxon>Galerucinae</taxon>
        <taxon>Alticini</taxon>
        <taxon>Psylliodes</taxon>
    </lineage>
</organism>
<proteinExistence type="predicted"/>